<sequence length="211" mass="23553">MAQGFHLVVLLCSVSSLKWYELEAWVCGRKDYDPDVLLANCTYEGLAPDDERVLYLRQALNSFTRHQRALFMRFVSGRERMPAAIHLRIISDNSAPLVGGPPAAARPSTSPVRGDHGGGAAAEPRPVTANAIDNNRLPHASTCFYQLVLPRYSSADALREKLLLAIEYCLDIDADFHVRDSVAHPLHGEQETDIHVEEVNDEAYEDYTHLQ</sequence>
<feature type="signal peptide" evidence="4">
    <location>
        <begin position="1"/>
        <end position="24"/>
    </location>
</feature>
<feature type="domain" description="HECT" evidence="5">
    <location>
        <begin position="1"/>
        <end position="179"/>
    </location>
</feature>
<keyword evidence="7" id="KW-1185">Reference proteome</keyword>
<dbReference type="PROSITE" id="PS50237">
    <property type="entry name" value="HECT"/>
    <property type="match status" value="1"/>
</dbReference>
<evidence type="ECO:0000256" key="1">
    <source>
        <dbReference type="ARBA" id="ARBA00022786"/>
    </source>
</evidence>
<evidence type="ECO:0000313" key="6">
    <source>
        <dbReference type="EMBL" id="EPY15132.1"/>
    </source>
</evidence>
<dbReference type="OrthoDB" id="239701at2759"/>
<gene>
    <name evidence="6" type="ORF">STCU_12329</name>
</gene>
<dbReference type="SUPFAM" id="SSF56204">
    <property type="entry name" value="Hect, E3 ligase catalytic domain"/>
    <property type="match status" value="1"/>
</dbReference>
<accession>S9TAY3</accession>
<dbReference type="InterPro" id="IPR042469">
    <property type="entry name" value="HECTD3"/>
</dbReference>
<organism evidence="6 7">
    <name type="scientific">Strigomonas culicis</name>
    <dbReference type="NCBI Taxonomy" id="28005"/>
    <lineage>
        <taxon>Eukaryota</taxon>
        <taxon>Discoba</taxon>
        <taxon>Euglenozoa</taxon>
        <taxon>Kinetoplastea</taxon>
        <taxon>Metakinetoplastina</taxon>
        <taxon>Trypanosomatida</taxon>
        <taxon>Trypanosomatidae</taxon>
        <taxon>Strigomonadinae</taxon>
        <taxon>Strigomonas</taxon>
    </lineage>
</organism>
<proteinExistence type="predicted"/>
<evidence type="ECO:0000313" key="7">
    <source>
        <dbReference type="Proteomes" id="UP000015354"/>
    </source>
</evidence>
<reference evidence="6 7" key="1">
    <citation type="journal article" date="2013" name="PLoS ONE">
        <title>Predicting the Proteins of Angomonas deanei, Strigomonas culicis and Their Respective Endosymbionts Reveals New Aspects of the Trypanosomatidae Family.</title>
        <authorList>
            <person name="Motta M.C."/>
            <person name="Martins A.C."/>
            <person name="de Souza S.S."/>
            <person name="Catta-Preta C.M."/>
            <person name="Silva R."/>
            <person name="Klein C.C."/>
            <person name="de Almeida L.G."/>
            <person name="de Lima Cunha O."/>
            <person name="Ciapina L.P."/>
            <person name="Brocchi M."/>
            <person name="Colabardini A.C."/>
            <person name="de Araujo Lima B."/>
            <person name="Machado C.R."/>
            <person name="de Almeida Soares C.M."/>
            <person name="Probst C.M."/>
            <person name="de Menezes C.B."/>
            <person name="Thompson C.E."/>
            <person name="Bartholomeu D.C."/>
            <person name="Gradia D.F."/>
            <person name="Pavoni D.P."/>
            <person name="Grisard E.C."/>
            <person name="Fantinatti-Garboggini F."/>
            <person name="Marchini F.K."/>
            <person name="Rodrigues-Luiz G.F."/>
            <person name="Wagner G."/>
            <person name="Goldman G.H."/>
            <person name="Fietto J.L."/>
            <person name="Elias M.C."/>
            <person name="Goldman M.H."/>
            <person name="Sagot M.F."/>
            <person name="Pereira M."/>
            <person name="Stoco P.H."/>
            <person name="de Mendonca-Neto R.P."/>
            <person name="Teixeira S.M."/>
            <person name="Maciel T.E."/>
            <person name="de Oliveira Mendes T.A."/>
            <person name="Urmenyi T.P."/>
            <person name="de Souza W."/>
            <person name="Schenkman S."/>
            <person name="de Vasconcelos A.T."/>
        </authorList>
    </citation>
    <scope>NUCLEOTIDE SEQUENCE [LARGE SCALE GENOMIC DNA]</scope>
</reference>
<dbReference type="GO" id="GO:0004842">
    <property type="term" value="F:ubiquitin-protein transferase activity"/>
    <property type="evidence" value="ECO:0007669"/>
    <property type="project" value="InterPro"/>
</dbReference>
<evidence type="ECO:0000256" key="4">
    <source>
        <dbReference type="SAM" id="SignalP"/>
    </source>
</evidence>
<dbReference type="InterPro" id="IPR035983">
    <property type="entry name" value="Hect_E3_ubiquitin_ligase"/>
</dbReference>
<dbReference type="InterPro" id="IPR000569">
    <property type="entry name" value="HECT_dom"/>
</dbReference>
<keyword evidence="1 2" id="KW-0833">Ubl conjugation pathway</keyword>
<evidence type="ECO:0000256" key="3">
    <source>
        <dbReference type="SAM" id="MobiDB-lite"/>
    </source>
</evidence>
<dbReference type="Pfam" id="PF00632">
    <property type="entry name" value="HECT"/>
    <property type="match status" value="1"/>
</dbReference>
<feature type="active site" description="Glycyl thioester intermediate" evidence="2">
    <location>
        <position position="143"/>
    </location>
</feature>
<dbReference type="Gene3D" id="3.30.2410.10">
    <property type="entry name" value="Hect, E3 ligase catalytic domain"/>
    <property type="match status" value="1"/>
</dbReference>
<feature type="chain" id="PRO_5004557192" description="HECT domain-containing protein" evidence="4">
    <location>
        <begin position="25"/>
        <end position="211"/>
    </location>
</feature>
<dbReference type="Proteomes" id="UP000015354">
    <property type="component" value="Unassembled WGS sequence"/>
</dbReference>
<evidence type="ECO:0000256" key="2">
    <source>
        <dbReference type="PROSITE-ProRule" id="PRU00104"/>
    </source>
</evidence>
<comment type="caution">
    <text evidence="6">The sequence shown here is derived from an EMBL/GenBank/DDBJ whole genome shotgun (WGS) entry which is preliminary data.</text>
</comment>
<dbReference type="GO" id="GO:0005737">
    <property type="term" value="C:cytoplasm"/>
    <property type="evidence" value="ECO:0007669"/>
    <property type="project" value="TreeGrafter"/>
</dbReference>
<dbReference type="EMBL" id="ATMH01012541">
    <property type="protein sequence ID" value="EPY15132.1"/>
    <property type="molecule type" value="Genomic_DNA"/>
</dbReference>
<dbReference type="PANTHER" id="PTHR46654:SF2">
    <property type="entry name" value="UBIQUITIN-PROTEIN LIGASE"/>
    <property type="match status" value="1"/>
</dbReference>
<evidence type="ECO:0000259" key="5">
    <source>
        <dbReference type="PROSITE" id="PS50237"/>
    </source>
</evidence>
<name>S9TAY3_9TRYP</name>
<feature type="region of interest" description="Disordered" evidence="3">
    <location>
        <begin position="100"/>
        <end position="125"/>
    </location>
</feature>
<protein>
    <recommendedName>
        <fullName evidence="5">HECT domain-containing protein</fullName>
    </recommendedName>
</protein>
<keyword evidence="4" id="KW-0732">Signal</keyword>
<dbReference type="AlphaFoldDB" id="S9TAY3"/>
<dbReference type="PANTHER" id="PTHR46654">
    <property type="entry name" value="E3 UBIQUITIN-PROTEIN LIGASE HECTD3"/>
    <property type="match status" value="1"/>
</dbReference>